<gene>
    <name evidence="1" type="ORF">BCR38DRAFT_72440</name>
</gene>
<dbReference type="InterPro" id="IPR052897">
    <property type="entry name" value="Sec-Metab_Biosynth_Hydrolase"/>
</dbReference>
<accession>A0A1Y2DH14</accession>
<dbReference type="RefSeq" id="XP_040711301.1">
    <property type="nucleotide sequence ID" value="XM_040865587.1"/>
</dbReference>
<dbReference type="Proteomes" id="UP000193689">
    <property type="component" value="Unassembled WGS sequence"/>
</dbReference>
<dbReference type="OrthoDB" id="1263307at2759"/>
<reference evidence="1 2" key="1">
    <citation type="submission" date="2016-07" db="EMBL/GenBank/DDBJ databases">
        <title>Pervasive Adenine N6-methylation of Active Genes in Fungi.</title>
        <authorList>
            <consortium name="DOE Joint Genome Institute"/>
            <person name="Mondo S.J."/>
            <person name="Dannebaum R.O."/>
            <person name="Kuo R.C."/>
            <person name="Labutti K."/>
            <person name="Haridas S."/>
            <person name="Kuo A."/>
            <person name="Salamov A."/>
            <person name="Ahrendt S.R."/>
            <person name="Lipzen A."/>
            <person name="Sullivan W."/>
            <person name="Andreopoulos W.B."/>
            <person name="Clum A."/>
            <person name="Lindquist E."/>
            <person name="Daum C."/>
            <person name="Ramamoorthy G.K."/>
            <person name="Gryganskyi A."/>
            <person name="Culley D."/>
            <person name="Magnuson J.K."/>
            <person name="James T.Y."/>
            <person name="O'Malley M.A."/>
            <person name="Stajich J.E."/>
            <person name="Spatafora J.W."/>
            <person name="Visel A."/>
            <person name="Grigoriev I.V."/>
        </authorList>
    </citation>
    <scope>NUCLEOTIDE SEQUENCE [LARGE SCALE GENOMIC DNA]</scope>
    <source>
        <strain evidence="1 2">CBS 129021</strain>
    </source>
</reference>
<evidence type="ECO:0008006" key="3">
    <source>
        <dbReference type="Google" id="ProtNLM"/>
    </source>
</evidence>
<protein>
    <recommendedName>
        <fullName evidence="3">AB hydrolase-1 domain-containing protein</fullName>
    </recommendedName>
</protein>
<organism evidence="1 2">
    <name type="scientific">Pseudomassariella vexata</name>
    <dbReference type="NCBI Taxonomy" id="1141098"/>
    <lineage>
        <taxon>Eukaryota</taxon>
        <taxon>Fungi</taxon>
        <taxon>Dikarya</taxon>
        <taxon>Ascomycota</taxon>
        <taxon>Pezizomycotina</taxon>
        <taxon>Sordariomycetes</taxon>
        <taxon>Xylariomycetidae</taxon>
        <taxon>Amphisphaeriales</taxon>
        <taxon>Pseudomassariaceae</taxon>
        <taxon>Pseudomassariella</taxon>
    </lineage>
</organism>
<dbReference type="InParanoid" id="A0A1Y2DH14"/>
<dbReference type="STRING" id="1141098.A0A1Y2DH14"/>
<keyword evidence="2" id="KW-1185">Reference proteome</keyword>
<proteinExistence type="predicted"/>
<dbReference type="AlphaFoldDB" id="A0A1Y2DH14"/>
<comment type="caution">
    <text evidence="1">The sequence shown here is derived from an EMBL/GenBank/DDBJ whole genome shotgun (WGS) entry which is preliminary data.</text>
</comment>
<evidence type="ECO:0000313" key="2">
    <source>
        <dbReference type="Proteomes" id="UP000193689"/>
    </source>
</evidence>
<evidence type="ECO:0000313" key="1">
    <source>
        <dbReference type="EMBL" id="ORY58384.1"/>
    </source>
</evidence>
<sequence length="179" mass="19101">MCGCSWGVENRCLQILHPTHSTPSLASLWHPNLALCLSLVPSMVPRGFDAAMARLLAAGFDLGPAPTNAMLGEKHGVISQDDADHIQTTMTPYIDKGKEFIIIVHSYRGTPGACPVKHQAVKERAAARKEGGIRAIIFISCILIPKKGVASTETGYFGHLATALDSRADGRKGASQPDD</sequence>
<dbReference type="GeneID" id="63781799"/>
<dbReference type="PANTHER" id="PTHR37017">
    <property type="entry name" value="AB HYDROLASE-1 DOMAIN-CONTAINING PROTEIN-RELATED"/>
    <property type="match status" value="1"/>
</dbReference>
<name>A0A1Y2DH14_9PEZI</name>
<dbReference type="EMBL" id="MCFJ01000016">
    <property type="protein sequence ID" value="ORY58384.1"/>
    <property type="molecule type" value="Genomic_DNA"/>
</dbReference>
<dbReference type="PANTHER" id="PTHR37017:SF11">
    <property type="entry name" value="ESTERASE_LIPASE_THIOESTERASE DOMAIN-CONTAINING PROTEIN"/>
    <property type="match status" value="1"/>
</dbReference>